<accession>A0A6C0K707</accession>
<evidence type="ECO:0000256" key="1">
    <source>
        <dbReference type="ARBA" id="ARBA00005228"/>
    </source>
</evidence>
<dbReference type="GO" id="GO:0006508">
    <property type="term" value="P:proteolysis"/>
    <property type="evidence" value="ECO:0007669"/>
    <property type="project" value="InterPro"/>
</dbReference>
<proteinExistence type="inferred from homology"/>
<name>A0A6C0K707_9ZZZZ</name>
<dbReference type="SUPFAM" id="SSF53474">
    <property type="entry name" value="alpha/beta-Hydrolases"/>
    <property type="match status" value="1"/>
</dbReference>
<organism evidence="3">
    <name type="scientific">viral metagenome</name>
    <dbReference type="NCBI Taxonomy" id="1070528"/>
    <lineage>
        <taxon>unclassified sequences</taxon>
        <taxon>metagenomes</taxon>
        <taxon>organismal metagenomes</taxon>
    </lineage>
</organism>
<dbReference type="EMBL" id="MN740808">
    <property type="protein sequence ID" value="QHU12600.1"/>
    <property type="molecule type" value="Genomic_DNA"/>
</dbReference>
<dbReference type="PANTHER" id="PTHR11757">
    <property type="entry name" value="PROTEASE FAMILY S9A OLIGOPEPTIDASE"/>
    <property type="match status" value="1"/>
</dbReference>
<dbReference type="AlphaFoldDB" id="A0A6C0K707"/>
<protein>
    <recommendedName>
        <fullName evidence="2">Peptidase S9 prolyl oligopeptidase catalytic domain-containing protein</fullName>
    </recommendedName>
</protein>
<dbReference type="InterPro" id="IPR001375">
    <property type="entry name" value="Peptidase_S9_cat"/>
</dbReference>
<evidence type="ECO:0000259" key="2">
    <source>
        <dbReference type="Pfam" id="PF00326"/>
    </source>
</evidence>
<dbReference type="PRINTS" id="PR00862">
    <property type="entry name" value="PROLIGOPTASE"/>
</dbReference>
<dbReference type="Pfam" id="PF00326">
    <property type="entry name" value="Peptidase_S9"/>
    <property type="match status" value="1"/>
</dbReference>
<evidence type="ECO:0000313" key="3">
    <source>
        <dbReference type="EMBL" id="QHU12600.1"/>
    </source>
</evidence>
<dbReference type="Gene3D" id="3.40.50.1820">
    <property type="entry name" value="alpha/beta hydrolase"/>
    <property type="match status" value="1"/>
</dbReference>
<reference evidence="3" key="1">
    <citation type="journal article" date="2020" name="Nature">
        <title>Giant virus diversity and host interactions through global metagenomics.</title>
        <authorList>
            <person name="Schulz F."/>
            <person name="Roux S."/>
            <person name="Paez-Espino D."/>
            <person name="Jungbluth S."/>
            <person name="Walsh D.A."/>
            <person name="Denef V.J."/>
            <person name="McMahon K.D."/>
            <person name="Konstantinidis K.T."/>
            <person name="Eloe-Fadrosh E.A."/>
            <person name="Kyrpides N.C."/>
            <person name="Woyke T."/>
        </authorList>
    </citation>
    <scope>NUCLEOTIDE SEQUENCE</scope>
    <source>
        <strain evidence="3">GVMAG-S-1101172-89</strain>
    </source>
</reference>
<comment type="similarity">
    <text evidence="1">Belongs to the peptidase S9A family.</text>
</comment>
<dbReference type="PANTHER" id="PTHR11757:SF19">
    <property type="entry name" value="PROLYL ENDOPEPTIDASE-LIKE"/>
    <property type="match status" value="1"/>
</dbReference>
<dbReference type="GO" id="GO:0004252">
    <property type="term" value="F:serine-type endopeptidase activity"/>
    <property type="evidence" value="ECO:0007669"/>
    <property type="project" value="InterPro"/>
</dbReference>
<dbReference type="InterPro" id="IPR029058">
    <property type="entry name" value="AB_hydrolase_fold"/>
</dbReference>
<dbReference type="InterPro" id="IPR002470">
    <property type="entry name" value="Peptidase_S9A"/>
</dbReference>
<feature type="domain" description="Peptidase S9 prolyl oligopeptidase catalytic" evidence="2">
    <location>
        <begin position="428"/>
        <end position="633"/>
    </location>
</feature>
<dbReference type="InterPro" id="IPR051543">
    <property type="entry name" value="Serine_Peptidase_S9A"/>
</dbReference>
<sequence>MTSNCAIGSVLSQMGDLGFLQWIDPYEWTERDSKGRNHAIQNENRLFKHILRGTDLRREKHVFVEAYHQTNTIKTIRIPERNPQILVRPRLRIEGVYYWKHVRDARWKYADDLDYWPTENGPYVAYTQDTAIGKLDYILHVKTPKSHWIHKRGGGPNVAVMNHRIYYIESEAPLQYTRLVSLSLYTGQERKVIYEEKNPSISISLLKQENRALFLLGEDAGYQRLWWITPTGSIKRLEPDGVSFKAVGCSNDGSPVYFVRSGDFTKPWKLVGCGWKLNREIEKSGIEFCSLVQSMLITRCQGLRTIWYMSPTSQPKRLESSFFTILSHTIWPFWMGNSIATAPIIVCSPSRPPYTICIGKSEIYVNLEKQRPYAEELVGESTSADGIRVGWLLLKKGKTNPKRLMVIAYGAYGTPTNLDTTRWIPWIDNDWAVGLAFVRGGGDSNESWAELGRMGGKLFALADFEACIKDLQRRTGCGPKHTCIFGRSAGGLLIGGLVSKYPTGDLFKCIYAEAPYVDLLKTASNPTLPLTKYEYKEFANPTRGPAEFEQAMKISPIHTLPARGAPGVHVLCRSGANDIQVYPYEALKWIFTLRGNQKDMTKILHVNSQYHSTYGSEMYIEYAEDYYIINQWLK</sequence>